<dbReference type="Proteomes" id="UP000092256">
    <property type="component" value="Unassembled WGS sequence"/>
</dbReference>
<organism evidence="1 2">
    <name type="scientific">Stenotrophomonas maltophilia</name>
    <name type="common">Pseudomonas maltophilia</name>
    <name type="synonym">Xanthomonas maltophilia</name>
    <dbReference type="NCBI Taxonomy" id="40324"/>
    <lineage>
        <taxon>Bacteria</taxon>
        <taxon>Pseudomonadati</taxon>
        <taxon>Pseudomonadota</taxon>
        <taxon>Gammaproteobacteria</taxon>
        <taxon>Lysobacterales</taxon>
        <taxon>Lysobacteraceae</taxon>
        <taxon>Stenotrophomonas</taxon>
        <taxon>Stenotrophomonas maltophilia group</taxon>
    </lineage>
</organism>
<proteinExistence type="predicted"/>
<dbReference type="AlphaFoldDB" id="A0A1A6XQX1"/>
<name>A0A1A6XQX1_STEMA</name>
<sequence>MAAMSEPYSAFLRLRISRADLARWLAAAPPDVSRWSDWRSIGGQWSLPGGGDLSDPDAPGLQTLISDCNAMLARHPDNRAALEFVLGSAEAENIRIAAYDRHGRHFVAGSLTYSESLYDILFFLALGRSAAEFLATDDAGLVVVHDYLWGEDGERRTVAALGLAGNGHSAFLEPDASGAAARAFDERVEAMLDGQDDPEFFPRDQLEDLRD</sequence>
<comment type="caution">
    <text evidence="1">The sequence shown here is derived from an EMBL/GenBank/DDBJ whole genome shotgun (WGS) entry which is preliminary data.</text>
</comment>
<dbReference type="EMBL" id="LYVJ01000011">
    <property type="protein sequence ID" value="OBU65333.1"/>
    <property type="molecule type" value="Genomic_DNA"/>
</dbReference>
<accession>A0A1A6XQX1</accession>
<evidence type="ECO:0000313" key="2">
    <source>
        <dbReference type="Proteomes" id="UP000092256"/>
    </source>
</evidence>
<reference evidence="1 2" key="1">
    <citation type="submission" date="2016-05" db="EMBL/GenBank/DDBJ databases">
        <title>Draft Genome Sequences of Stenotrophomonas maltophilia Strains Sm32COP, Sm41DVV, Sm46PAILV, SmF3, SmF22, SmSOFb1 and SmCVFa1, Isolated from Different Manures, in France.</title>
        <authorList>
            <person name="Nazaret S."/>
            <person name="Bodilis J."/>
        </authorList>
    </citation>
    <scope>NUCLEOTIDE SEQUENCE [LARGE SCALE GENOMIC DNA]</scope>
    <source>
        <strain evidence="1 2">Sm46PAILV</strain>
    </source>
</reference>
<evidence type="ECO:0000313" key="1">
    <source>
        <dbReference type="EMBL" id="OBU65333.1"/>
    </source>
</evidence>
<protein>
    <submittedName>
        <fullName evidence="1">Uncharacterized protein</fullName>
    </submittedName>
</protein>
<gene>
    <name evidence="1" type="ORF">A9K58_14730</name>
</gene>